<comment type="caution">
    <text evidence="1">The sequence shown here is derived from an EMBL/GenBank/DDBJ whole genome shotgun (WGS) entry which is preliminary data.</text>
</comment>
<organism evidence="1 2">
    <name type="scientific">Catharanthus roseus</name>
    <name type="common">Madagascar periwinkle</name>
    <name type="synonym">Vinca rosea</name>
    <dbReference type="NCBI Taxonomy" id="4058"/>
    <lineage>
        <taxon>Eukaryota</taxon>
        <taxon>Viridiplantae</taxon>
        <taxon>Streptophyta</taxon>
        <taxon>Embryophyta</taxon>
        <taxon>Tracheophyta</taxon>
        <taxon>Spermatophyta</taxon>
        <taxon>Magnoliopsida</taxon>
        <taxon>eudicotyledons</taxon>
        <taxon>Gunneridae</taxon>
        <taxon>Pentapetalae</taxon>
        <taxon>asterids</taxon>
        <taxon>lamiids</taxon>
        <taxon>Gentianales</taxon>
        <taxon>Apocynaceae</taxon>
        <taxon>Rauvolfioideae</taxon>
        <taxon>Vinceae</taxon>
        <taxon>Catharanthinae</taxon>
        <taxon>Catharanthus</taxon>
    </lineage>
</organism>
<evidence type="ECO:0000313" key="1">
    <source>
        <dbReference type="EMBL" id="KAI5654867.1"/>
    </source>
</evidence>
<protein>
    <submittedName>
        <fullName evidence="1">Uncharacterized protein</fullName>
    </submittedName>
</protein>
<keyword evidence="2" id="KW-1185">Reference proteome</keyword>
<sequence length="959" mass="109619">MDALLTSLEEFNTRLVTHINRDDMDMASKKALIRTELVSACENGLLWDGDSIAYRHLVIEFSIWYIFKMLETEDYLSEMSLSMEMEYQHIANVQNIVCMSFEQVMGELHQLRTYDQFSAERLITSLGEHILASFDFLCKKNSIENYSYTLSLRDFMKMALVLAKEYVNDALIDEVPFSSDNLEFTDSFALRCFKDGIRGGYFDDRSSNIQQTVKAYKDDDIVGLDGDVIKITEQLRGNASNLHIIPIVGMGGIGKTTLARSVYEDPQIKLHFHVRAWTTISQNFDERYVLLNILQLISPLPQDLYNKGKEQLAECLYRGLKGRRYFIVLDDIWSKEAWAQIKLCFPDDENGSRIVMTTRISEVASYVSLESSSHFMNFLGLEDSWELLRKQVFGEEACPPQLVNIGRQIAMKCQGLPIAIKVLAGHLSNIRKKQEYWEDVANRVDFSTKVSQVESPLDILSTSYNSLSKQLKACFLTMATFPKNFDIPVKKLVKYWTALGFLHFEMSSTVEYNALEELGMKCLDDLISRNLIMVKKRKFDGKAKLCGTHDLLWDLSLREAQNEGHSIFGGICWNNFYFYPDQISYVMGVCSTLRYIYHSFQSDCPISGSSEFKPLKVLDIVNQHFDYFPQEIMELVNLRYLELDARGNIPESVSKLCSLETFINNHEQTTQILPSGIWSLAHLRHLRVGIFSFKVNELSNGDIDGSRGLSLCNLQTLTSLCIGNCTKEVLLKMPNLKKLGIQEPEEEYIEDELIFSCLGKLSLLNQLETLTLHFNLAIEKPRKIPLWDNFIRNIKNLTLVGGHHSWSQINALAMAPYLEVLKLKVDACDGSEWEMGDTVFLRLRCLVLQGLSELIVWHANPDNLPSLSCLIISLCVNLISFPLGISEIPDLQLIDVDYCTTPVFEGARHVQREQFNLGNEKLIVRLGHVMPQVRTKLVFVFVFSLMDPIFILIPSYTTT</sequence>
<evidence type="ECO:0000313" key="2">
    <source>
        <dbReference type="Proteomes" id="UP001060085"/>
    </source>
</evidence>
<reference evidence="2" key="1">
    <citation type="journal article" date="2023" name="Nat. Plants">
        <title>Single-cell RNA sequencing provides a high-resolution roadmap for understanding the multicellular compartmentation of specialized metabolism.</title>
        <authorList>
            <person name="Sun S."/>
            <person name="Shen X."/>
            <person name="Li Y."/>
            <person name="Li Y."/>
            <person name="Wang S."/>
            <person name="Li R."/>
            <person name="Zhang H."/>
            <person name="Shen G."/>
            <person name="Guo B."/>
            <person name="Wei J."/>
            <person name="Xu J."/>
            <person name="St-Pierre B."/>
            <person name="Chen S."/>
            <person name="Sun C."/>
        </authorList>
    </citation>
    <scope>NUCLEOTIDE SEQUENCE [LARGE SCALE GENOMIC DNA]</scope>
</reference>
<name>A0ACC0A1U8_CATRO</name>
<proteinExistence type="predicted"/>
<gene>
    <name evidence="1" type="ORF">M9H77_32054</name>
</gene>
<dbReference type="EMBL" id="CM044707">
    <property type="protein sequence ID" value="KAI5654867.1"/>
    <property type="molecule type" value="Genomic_DNA"/>
</dbReference>
<dbReference type="Proteomes" id="UP001060085">
    <property type="component" value="Linkage Group LG07"/>
</dbReference>
<accession>A0ACC0A1U8</accession>